<feature type="region of interest" description="Disordered" evidence="5">
    <location>
        <begin position="1"/>
        <end position="37"/>
    </location>
</feature>
<comment type="subcellular location">
    <subcellularLocation>
        <location evidence="1">Membrane</location>
    </subcellularLocation>
</comment>
<feature type="compositionally biased region" description="Polar residues" evidence="5">
    <location>
        <begin position="162"/>
        <end position="174"/>
    </location>
</feature>
<dbReference type="RefSeq" id="XP_040756992.1">
    <property type="nucleotide sequence ID" value="XM_040894985.1"/>
</dbReference>
<dbReference type="GO" id="GO:0034993">
    <property type="term" value="C:meiotic nuclear membrane microtubule tethering complex"/>
    <property type="evidence" value="ECO:0007669"/>
    <property type="project" value="TreeGrafter"/>
</dbReference>
<dbReference type="PROSITE" id="PS51469">
    <property type="entry name" value="SUN"/>
    <property type="match status" value="1"/>
</dbReference>
<feature type="domain" description="SUN" evidence="6">
    <location>
        <begin position="446"/>
        <end position="674"/>
    </location>
</feature>
<proteinExistence type="predicted"/>
<feature type="compositionally biased region" description="Polar residues" evidence="5">
    <location>
        <begin position="141"/>
        <end position="154"/>
    </location>
</feature>
<evidence type="ECO:0000313" key="7">
    <source>
        <dbReference type="EMBL" id="PTU25600.1"/>
    </source>
</evidence>
<feature type="region of interest" description="Disordered" evidence="5">
    <location>
        <begin position="141"/>
        <end position="174"/>
    </location>
</feature>
<dbReference type="VEuPathDB" id="FungiDB:P175DRAFT_0468997"/>
<dbReference type="InterPro" id="IPR045119">
    <property type="entry name" value="SUN1-5"/>
</dbReference>
<accession>A0A2T5MAQ8</accession>
<dbReference type="Pfam" id="PF07738">
    <property type="entry name" value="Sad1_UNC"/>
    <property type="match status" value="1"/>
</dbReference>
<sequence>MPPKRASRKRAGAVNADPPGTPPPSRPAGLTPGVGNSILPHIPTKHSFAYGSSAAPILPHMLAAKPKMNLVEMASTIEDAIQVAKDREQNEAADSPGMNTRTRKKSASPSALPVRRLRREPTPDQIQLLDSLREITNSPVRRANLNETRQSTATPTPPIRHTFSTTSSPGNTDITIQNLYPPSLERLNSSDLSNFSPDSPQGLAVDNESVISWVVERDIHDDALRRTRSKRPQEDPQGKHISAPPRRFSGLAFAHETIQEEEEPDSRIQEPSRISISPEPQIVPEPTSAPAKTIIPDRFIREPSSQEESSILSKVSLRNKPRKEKIHREGNEKRSWDLLFQIAILTALTITTMFAIHTFKDKLFQDDSDFKFEPTPHIPLNESNADALNSLSHQMVRLGAHVSSLSKEVKVMKTEVSNIPAPTTILQQYMPRMETPKTNFLSVGLGVIIDPYMTSPTAGPTRDYLQALYMWIARKKHRSPQPPRAALTPWEDVGECWCSTPREGMSQFAALLGRQIVPEEVVVEHMPKSATIRPEVAPKDMELWARFQYVGKGSSLNRSIWSRVFFSAPENVSGQDSLVPDRKVLHGPVMKTLRLAFPGDVESSYYNDKLLGPDFYRIGKWSYNIDDPYYAQKFTLDAIIDSDEIRVDKVVFRVKSNWGGNNTCIYRLKLYGRM</sequence>
<organism evidence="7 8">
    <name type="scientific">Aspergillus ochraceoroseus IBT 24754</name>
    <dbReference type="NCBI Taxonomy" id="1392256"/>
    <lineage>
        <taxon>Eukaryota</taxon>
        <taxon>Fungi</taxon>
        <taxon>Dikarya</taxon>
        <taxon>Ascomycota</taxon>
        <taxon>Pezizomycotina</taxon>
        <taxon>Eurotiomycetes</taxon>
        <taxon>Eurotiomycetidae</taxon>
        <taxon>Eurotiales</taxon>
        <taxon>Aspergillaceae</taxon>
        <taxon>Aspergillus</taxon>
        <taxon>Aspergillus subgen. Nidulantes</taxon>
    </lineage>
</organism>
<evidence type="ECO:0000256" key="1">
    <source>
        <dbReference type="ARBA" id="ARBA00004370"/>
    </source>
</evidence>
<dbReference type="Proteomes" id="UP000244073">
    <property type="component" value="Unassembled WGS sequence"/>
</dbReference>
<keyword evidence="4" id="KW-0472">Membrane</keyword>
<keyword evidence="2" id="KW-0812">Transmembrane</keyword>
<dbReference type="GO" id="GO:0043495">
    <property type="term" value="F:protein-membrane adaptor activity"/>
    <property type="evidence" value="ECO:0007669"/>
    <property type="project" value="TreeGrafter"/>
</dbReference>
<feature type="region of interest" description="Disordered" evidence="5">
    <location>
        <begin position="224"/>
        <end position="295"/>
    </location>
</feature>
<dbReference type="PANTHER" id="PTHR12911:SF8">
    <property type="entry name" value="KLAROID PROTEIN-RELATED"/>
    <property type="match status" value="1"/>
</dbReference>
<evidence type="ECO:0000256" key="3">
    <source>
        <dbReference type="ARBA" id="ARBA00022989"/>
    </source>
</evidence>
<dbReference type="Gene3D" id="2.60.120.260">
    <property type="entry name" value="Galactose-binding domain-like"/>
    <property type="match status" value="1"/>
</dbReference>
<evidence type="ECO:0000256" key="4">
    <source>
        <dbReference type="ARBA" id="ARBA00023136"/>
    </source>
</evidence>
<evidence type="ECO:0000259" key="6">
    <source>
        <dbReference type="PROSITE" id="PS51469"/>
    </source>
</evidence>
<dbReference type="PANTHER" id="PTHR12911">
    <property type="entry name" value="SAD1/UNC-84-LIKE PROTEIN-RELATED"/>
    <property type="match status" value="1"/>
</dbReference>
<comment type="caution">
    <text evidence="7">The sequence shown here is derived from an EMBL/GenBank/DDBJ whole genome shotgun (WGS) entry which is preliminary data.</text>
</comment>
<dbReference type="EMBL" id="MSFN02000001">
    <property type="protein sequence ID" value="PTU25600.1"/>
    <property type="molecule type" value="Genomic_DNA"/>
</dbReference>
<protein>
    <recommendedName>
        <fullName evidence="6">SUN domain-containing protein</fullName>
    </recommendedName>
</protein>
<feature type="compositionally biased region" description="Basic and acidic residues" evidence="5">
    <location>
        <begin position="224"/>
        <end position="238"/>
    </location>
</feature>
<dbReference type="GeneID" id="63811867"/>
<dbReference type="OrthoDB" id="342281at2759"/>
<evidence type="ECO:0000256" key="2">
    <source>
        <dbReference type="ARBA" id="ARBA00022692"/>
    </source>
</evidence>
<dbReference type="AlphaFoldDB" id="A0A2T5MAQ8"/>
<keyword evidence="3" id="KW-1133">Transmembrane helix</keyword>
<evidence type="ECO:0000256" key="5">
    <source>
        <dbReference type="SAM" id="MobiDB-lite"/>
    </source>
</evidence>
<dbReference type="InterPro" id="IPR012919">
    <property type="entry name" value="SUN_dom"/>
</dbReference>
<evidence type="ECO:0000313" key="8">
    <source>
        <dbReference type="Proteomes" id="UP000244073"/>
    </source>
</evidence>
<reference evidence="7 8" key="1">
    <citation type="journal article" date="2018" name="Proc. Natl. Acad. Sci. U.S.A.">
        <title>Linking secondary metabolites to gene clusters through genome sequencing of six diverse Aspergillus species.</title>
        <authorList>
            <person name="Kaerboelling I."/>
            <person name="Vesth T.C."/>
            <person name="Frisvad J.C."/>
            <person name="Nybo J.L."/>
            <person name="Theobald S."/>
            <person name="Kuo A."/>
            <person name="Bowyer P."/>
            <person name="Matsuda Y."/>
            <person name="Mondo S."/>
            <person name="Lyhne E.K."/>
            <person name="Kogle M.E."/>
            <person name="Clum A."/>
            <person name="Lipzen A."/>
            <person name="Salamov A."/>
            <person name="Ngan C.Y."/>
            <person name="Daum C."/>
            <person name="Chiniquy J."/>
            <person name="Barry K."/>
            <person name="LaButti K."/>
            <person name="Haridas S."/>
            <person name="Simmons B.A."/>
            <person name="Magnuson J.K."/>
            <person name="Mortensen U.H."/>
            <person name="Larsen T.O."/>
            <person name="Grigoriev I.V."/>
            <person name="Baker S.E."/>
            <person name="Andersen M.R."/>
        </authorList>
    </citation>
    <scope>NUCLEOTIDE SEQUENCE [LARGE SCALE GENOMIC DNA]</scope>
    <source>
        <strain evidence="7 8">IBT 24754</strain>
    </source>
</reference>
<feature type="region of interest" description="Disordered" evidence="5">
    <location>
        <begin position="87"/>
        <end position="118"/>
    </location>
</feature>
<name>A0A2T5MAQ8_9EURO</name>
<gene>
    <name evidence="7" type="ORF">P175DRAFT_0468997</name>
</gene>
<feature type="compositionally biased region" description="Basic residues" evidence="5">
    <location>
        <begin position="1"/>
        <end position="11"/>
    </location>
</feature>